<dbReference type="AlphaFoldDB" id="X5MP91"/>
<evidence type="ECO:0000256" key="1">
    <source>
        <dbReference type="SAM" id="Phobius"/>
    </source>
</evidence>
<name>X5MP91_9HYPH</name>
<keyword evidence="1" id="KW-0812">Transmembrane</keyword>
<feature type="transmembrane region" description="Helical" evidence="1">
    <location>
        <begin position="6"/>
        <end position="31"/>
    </location>
</feature>
<evidence type="ECO:0000313" key="3">
    <source>
        <dbReference type="Proteomes" id="UP000032160"/>
    </source>
</evidence>
<keyword evidence="3" id="KW-1185">Reference proteome</keyword>
<protein>
    <submittedName>
        <fullName evidence="2">Uncharacterized protein</fullName>
    </submittedName>
</protein>
<accession>X5MP91</accession>
<reference evidence="2 3" key="1">
    <citation type="journal article" date="2014" name="Front. Genet.">
        <title>Genome and metabolic network of "Candidatus Phaeomarinobacter ectocarpi" Ec32, a new candidate genus of Alphaproteobacteria frequently associated with brown algae.</title>
        <authorList>
            <person name="Dittami S.M."/>
            <person name="Barbeyron T."/>
            <person name="Boyen C."/>
            <person name="Cambefort J."/>
            <person name="Collet G."/>
            <person name="Delage L."/>
            <person name="Gobet A."/>
            <person name="Groisillier A."/>
            <person name="Leblanc C."/>
            <person name="Michel G."/>
            <person name="Scornet D."/>
            <person name="Siegel A."/>
            <person name="Tapia J.E."/>
            <person name="Tonon T."/>
        </authorList>
    </citation>
    <scope>NUCLEOTIDE SEQUENCE [LARGE SCALE GENOMIC DNA]</scope>
    <source>
        <strain evidence="2 3">Ec32</strain>
    </source>
</reference>
<sequence>MDTGNIAYLAMVGVGMLSFAVTLFVCSMVAADRSDPFGSAAD</sequence>
<dbReference type="EMBL" id="HG966617">
    <property type="protein sequence ID" value="CDO61126.1"/>
    <property type="molecule type" value="Genomic_DNA"/>
</dbReference>
<dbReference type="RefSeq" id="WP_275450965.1">
    <property type="nucleotide sequence ID" value="NZ_HG966617.1"/>
</dbReference>
<keyword evidence="1" id="KW-1133">Transmembrane helix</keyword>
<keyword evidence="1" id="KW-0472">Membrane</keyword>
<organism evidence="2 3">
    <name type="scientific">Candidatus Phaeomarinibacter ectocarpi</name>
    <dbReference type="NCBI Taxonomy" id="1458461"/>
    <lineage>
        <taxon>Bacteria</taxon>
        <taxon>Pseudomonadati</taxon>
        <taxon>Pseudomonadota</taxon>
        <taxon>Alphaproteobacteria</taxon>
        <taxon>Hyphomicrobiales</taxon>
        <taxon>Parvibaculaceae</taxon>
        <taxon>Candidatus Phaeomarinibacter</taxon>
    </lineage>
</organism>
<gene>
    <name evidence="2" type="ORF">BN1012_Phect2914</name>
</gene>
<dbReference type="Proteomes" id="UP000032160">
    <property type="component" value="Chromosome I"/>
</dbReference>
<proteinExistence type="predicted"/>
<evidence type="ECO:0000313" key="2">
    <source>
        <dbReference type="EMBL" id="CDO61126.1"/>
    </source>
</evidence>
<dbReference type="KEGG" id="pect:BN1012_Phect2914"/>
<dbReference type="HOGENOM" id="CLU_3248825_0_0_5"/>